<accession>A0A0E9QRN2</accession>
<sequence>MCVNGGMYEGCRVCIDELEKKVKIDTNLCH</sequence>
<proteinExistence type="predicted"/>
<reference evidence="1" key="2">
    <citation type="journal article" date="2015" name="Fish Shellfish Immunol.">
        <title>Early steps in the European eel (Anguilla anguilla)-Vibrio vulnificus interaction in the gills: Role of the RtxA13 toxin.</title>
        <authorList>
            <person name="Callol A."/>
            <person name="Pajuelo D."/>
            <person name="Ebbesson L."/>
            <person name="Teles M."/>
            <person name="MacKenzie S."/>
            <person name="Amaro C."/>
        </authorList>
    </citation>
    <scope>NUCLEOTIDE SEQUENCE</scope>
</reference>
<evidence type="ECO:0000313" key="1">
    <source>
        <dbReference type="EMBL" id="JAH19097.1"/>
    </source>
</evidence>
<name>A0A0E9QRN2_ANGAN</name>
<dbReference type="AlphaFoldDB" id="A0A0E9QRN2"/>
<protein>
    <submittedName>
        <fullName evidence="1">Uncharacterized protein</fullName>
    </submittedName>
</protein>
<organism evidence="1">
    <name type="scientific">Anguilla anguilla</name>
    <name type="common">European freshwater eel</name>
    <name type="synonym">Muraena anguilla</name>
    <dbReference type="NCBI Taxonomy" id="7936"/>
    <lineage>
        <taxon>Eukaryota</taxon>
        <taxon>Metazoa</taxon>
        <taxon>Chordata</taxon>
        <taxon>Craniata</taxon>
        <taxon>Vertebrata</taxon>
        <taxon>Euteleostomi</taxon>
        <taxon>Actinopterygii</taxon>
        <taxon>Neopterygii</taxon>
        <taxon>Teleostei</taxon>
        <taxon>Anguilliformes</taxon>
        <taxon>Anguillidae</taxon>
        <taxon>Anguilla</taxon>
    </lineage>
</organism>
<dbReference type="EMBL" id="GBXM01089480">
    <property type="protein sequence ID" value="JAH19097.1"/>
    <property type="molecule type" value="Transcribed_RNA"/>
</dbReference>
<reference evidence="1" key="1">
    <citation type="submission" date="2014-11" db="EMBL/GenBank/DDBJ databases">
        <authorList>
            <person name="Amaro Gonzalez C."/>
        </authorList>
    </citation>
    <scope>NUCLEOTIDE SEQUENCE</scope>
</reference>